<dbReference type="RefSeq" id="WP_079685446.1">
    <property type="nucleotide sequence ID" value="NZ_FUZU01000001.1"/>
</dbReference>
<accession>A0A1T5J7Y7</accession>
<proteinExistence type="predicted"/>
<evidence type="ECO:0000313" key="2">
    <source>
        <dbReference type="Proteomes" id="UP000190961"/>
    </source>
</evidence>
<name>A0A1T5J7Y7_9BACT</name>
<dbReference type="Proteomes" id="UP000190961">
    <property type="component" value="Unassembled WGS sequence"/>
</dbReference>
<dbReference type="EMBL" id="FUZU01000001">
    <property type="protein sequence ID" value="SKC47489.1"/>
    <property type="molecule type" value="Genomic_DNA"/>
</dbReference>
<gene>
    <name evidence="1" type="ORF">SAMN05660236_0855</name>
</gene>
<reference evidence="1 2" key="1">
    <citation type="submission" date="2017-02" db="EMBL/GenBank/DDBJ databases">
        <authorList>
            <person name="Peterson S.W."/>
        </authorList>
    </citation>
    <scope>NUCLEOTIDE SEQUENCE [LARGE SCALE GENOMIC DNA]</scope>
    <source>
        <strain evidence="1 2">DSM 25262</strain>
    </source>
</reference>
<protein>
    <submittedName>
        <fullName evidence="1">Uncharacterized protein</fullName>
    </submittedName>
</protein>
<evidence type="ECO:0000313" key="1">
    <source>
        <dbReference type="EMBL" id="SKC47489.1"/>
    </source>
</evidence>
<dbReference type="AlphaFoldDB" id="A0A1T5J7Y7"/>
<keyword evidence="2" id="KW-1185">Reference proteome</keyword>
<dbReference type="STRING" id="688867.SAMN05660236_0855"/>
<organism evidence="1 2">
    <name type="scientific">Ohtaekwangia koreensis</name>
    <dbReference type="NCBI Taxonomy" id="688867"/>
    <lineage>
        <taxon>Bacteria</taxon>
        <taxon>Pseudomonadati</taxon>
        <taxon>Bacteroidota</taxon>
        <taxon>Cytophagia</taxon>
        <taxon>Cytophagales</taxon>
        <taxon>Fulvivirgaceae</taxon>
        <taxon>Ohtaekwangia</taxon>
    </lineage>
</organism>
<sequence length="60" mass="6892">MKKIAYTPELLAQLAVIKKTATQLSRLEEDKPNEQLIAEIDVVKDILDMTKQLVQNHFVK</sequence>